<sequence length="95" mass="10787">MSTEITNHPENNRYVLLDDGAEAGFIDYRLHGDEIVFTHTEVDPARRRKGIGGELVKGALDDVRVSTGLKVVPQCPFMARWIDEHPEYHELVERG</sequence>
<dbReference type="SUPFAM" id="SSF55729">
    <property type="entry name" value="Acyl-CoA N-acyltransferases (Nat)"/>
    <property type="match status" value="1"/>
</dbReference>
<accession>A0A917BFU7</accession>
<reference evidence="3 4" key="1">
    <citation type="journal article" date="2014" name="Int. J. Syst. Evol. Microbiol.">
        <title>Complete genome sequence of Corynebacterium casei LMG S-19264T (=DSM 44701T), isolated from a smear-ripened cheese.</title>
        <authorList>
            <consortium name="US DOE Joint Genome Institute (JGI-PGF)"/>
            <person name="Walter F."/>
            <person name="Albersmeier A."/>
            <person name="Kalinowski J."/>
            <person name="Ruckert C."/>
        </authorList>
    </citation>
    <scope>NUCLEOTIDE SEQUENCE [LARGE SCALE GENOMIC DNA]</scope>
    <source>
        <strain evidence="3 4">CGMCC 1.12976</strain>
    </source>
</reference>
<dbReference type="PROSITE" id="PS51186">
    <property type="entry name" value="GNAT"/>
    <property type="match status" value="1"/>
</dbReference>
<organism evidence="3 4">
    <name type="scientific">Subtercola lobariae</name>
    <dbReference type="NCBI Taxonomy" id="1588641"/>
    <lineage>
        <taxon>Bacteria</taxon>
        <taxon>Bacillati</taxon>
        <taxon>Actinomycetota</taxon>
        <taxon>Actinomycetes</taxon>
        <taxon>Micrococcales</taxon>
        <taxon>Microbacteriaceae</taxon>
        <taxon>Subtercola</taxon>
    </lineage>
</organism>
<dbReference type="EMBL" id="BMGP01000006">
    <property type="protein sequence ID" value="GGF37891.1"/>
    <property type="molecule type" value="Genomic_DNA"/>
</dbReference>
<dbReference type="InterPro" id="IPR031165">
    <property type="entry name" value="GNAT_YJDJ"/>
</dbReference>
<dbReference type="PANTHER" id="PTHR31435:SF10">
    <property type="entry name" value="BSR4717 PROTEIN"/>
    <property type="match status" value="1"/>
</dbReference>
<evidence type="ECO:0000259" key="1">
    <source>
        <dbReference type="PROSITE" id="PS51186"/>
    </source>
</evidence>
<feature type="domain" description="N-acetyltransferase" evidence="1">
    <location>
        <begin position="1"/>
        <end position="95"/>
    </location>
</feature>
<comment type="caution">
    <text evidence="3">The sequence shown here is derived from an EMBL/GenBank/DDBJ whole genome shotgun (WGS) entry which is preliminary data.</text>
</comment>
<dbReference type="PANTHER" id="PTHR31435">
    <property type="entry name" value="PROTEIN NATD1"/>
    <property type="match status" value="1"/>
</dbReference>
<dbReference type="GO" id="GO:0016747">
    <property type="term" value="F:acyltransferase activity, transferring groups other than amino-acyl groups"/>
    <property type="evidence" value="ECO:0007669"/>
    <property type="project" value="InterPro"/>
</dbReference>
<proteinExistence type="predicted"/>
<evidence type="ECO:0000313" key="3">
    <source>
        <dbReference type="EMBL" id="GGF37891.1"/>
    </source>
</evidence>
<dbReference type="Gene3D" id="3.40.630.30">
    <property type="match status" value="1"/>
</dbReference>
<evidence type="ECO:0000313" key="4">
    <source>
        <dbReference type="Proteomes" id="UP000598775"/>
    </source>
</evidence>
<dbReference type="Proteomes" id="UP000598775">
    <property type="component" value="Unassembled WGS sequence"/>
</dbReference>
<name>A0A917BFU7_9MICO</name>
<dbReference type="InterPro" id="IPR000182">
    <property type="entry name" value="GNAT_dom"/>
</dbReference>
<gene>
    <name evidence="3" type="ORF">GCM10011399_33600</name>
</gene>
<dbReference type="RefSeq" id="WP_188680345.1">
    <property type="nucleotide sequence ID" value="NZ_BMGP01000006.1"/>
</dbReference>
<dbReference type="InterPro" id="IPR016181">
    <property type="entry name" value="Acyl_CoA_acyltransferase"/>
</dbReference>
<dbReference type="PROSITE" id="PS51729">
    <property type="entry name" value="GNAT_YJDJ"/>
    <property type="match status" value="1"/>
</dbReference>
<dbReference type="AlphaFoldDB" id="A0A917BFU7"/>
<dbReference type="CDD" id="cd04301">
    <property type="entry name" value="NAT_SF"/>
    <property type="match status" value="1"/>
</dbReference>
<protein>
    <submittedName>
        <fullName evidence="3">N-acetyltransferase</fullName>
    </submittedName>
</protein>
<evidence type="ECO:0000259" key="2">
    <source>
        <dbReference type="PROSITE" id="PS51729"/>
    </source>
</evidence>
<feature type="domain" description="N-acetyltransferase" evidence="2">
    <location>
        <begin position="6"/>
        <end position="93"/>
    </location>
</feature>
<dbReference type="Pfam" id="PF14542">
    <property type="entry name" value="Acetyltransf_CG"/>
    <property type="match status" value="1"/>
</dbReference>
<keyword evidence="4" id="KW-1185">Reference proteome</keyword>
<dbReference type="InterPro" id="IPR045057">
    <property type="entry name" value="Gcn5-rel_NAT"/>
</dbReference>